<sequence length="251" mass="29336">MFNVFMHDKQINNAEVHAVEEKKHLKSISAQIKMREKLVKKNRLRTEKRIIEMSQDPVPISRKSYAMNLSTCQGEDFIRHRPKDSQERIKDAIVQNVWLDTVPLLPSPHIFRPRFKNKEIHSDMKYTPRDRYERVADAWESQRGTLNSSWHVSKKERSDSSFNGSTRFPNTLHKSYYKTIESVALEIPGSKNFTLPRVRSRSLVQGSDIVQARTLVQVAQELMEKCKLKPLRNEIRSSYDSRSTSIPLKNN</sequence>
<protein>
    <submittedName>
        <fullName evidence="2">Uncharacterized protein</fullName>
    </submittedName>
</protein>
<evidence type="ECO:0000313" key="2">
    <source>
        <dbReference type="EMBL" id="OMJ93056.1"/>
    </source>
</evidence>
<dbReference type="OrthoDB" id="321244at2759"/>
<dbReference type="EMBL" id="MPUH01000375">
    <property type="protein sequence ID" value="OMJ81566.1"/>
    <property type="molecule type" value="Genomic_DNA"/>
</dbReference>
<evidence type="ECO:0000313" key="1">
    <source>
        <dbReference type="EMBL" id="OMJ81566.1"/>
    </source>
</evidence>
<name>A0A1R2CVL7_9CILI</name>
<evidence type="ECO:0000313" key="3">
    <source>
        <dbReference type="Proteomes" id="UP000187209"/>
    </source>
</evidence>
<dbReference type="Proteomes" id="UP000187209">
    <property type="component" value="Unassembled WGS sequence"/>
</dbReference>
<dbReference type="EMBL" id="MPUH01000049">
    <property type="protein sequence ID" value="OMJ93056.1"/>
    <property type="molecule type" value="Genomic_DNA"/>
</dbReference>
<keyword evidence="3" id="KW-1185">Reference proteome</keyword>
<dbReference type="AlphaFoldDB" id="A0A1R2CVL7"/>
<reference evidence="2 3" key="1">
    <citation type="submission" date="2016-11" db="EMBL/GenBank/DDBJ databases">
        <title>The macronuclear genome of Stentor coeruleus: a giant cell with tiny introns.</title>
        <authorList>
            <person name="Slabodnick M."/>
            <person name="Ruby J.G."/>
            <person name="Reiff S.B."/>
            <person name="Swart E.C."/>
            <person name="Gosai S."/>
            <person name="Prabakaran S."/>
            <person name="Witkowska E."/>
            <person name="Larue G.E."/>
            <person name="Fisher S."/>
            <person name="Freeman R.M."/>
            <person name="Gunawardena J."/>
            <person name="Chu W."/>
            <person name="Stover N.A."/>
            <person name="Gregory B.D."/>
            <person name="Nowacki M."/>
            <person name="Derisi J."/>
            <person name="Roy S.W."/>
            <person name="Marshall W.F."/>
            <person name="Sood P."/>
        </authorList>
    </citation>
    <scope>NUCLEOTIDE SEQUENCE [LARGE SCALE GENOMIC DNA]</scope>
    <source>
        <strain evidence="2">WM001</strain>
    </source>
</reference>
<proteinExistence type="predicted"/>
<comment type="caution">
    <text evidence="2">The sequence shown here is derived from an EMBL/GenBank/DDBJ whole genome shotgun (WGS) entry which is preliminary data.</text>
</comment>
<organism evidence="2 3">
    <name type="scientific">Stentor coeruleus</name>
    <dbReference type="NCBI Taxonomy" id="5963"/>
    <lineage>
        <taxon>Eukaryota</taxon>
        <taxon>Sar</taxon>
        <taxon>Alveolata</taxon>
        <taxon>Ciliophora</taxon>
        <taxon>Postciliodesmatophora</taxon>
        <taxon>Heterotrichea</taxon>
        <taxon>Heterotrichida</taxon>
        <taxon>Stentoridae</taxon>
        <taxon>Stentor</taxon>
    </lineage>
</organism>
<gene>
    <name evidence="1" type="ORF">SteCoe_17917</name>
    <name evidence="2" type="ORF">SteCoe_3995</name>
</gene>
<accession>A0A1R2CVL7</accession>